<sequence>MPYSNPDVLKHVENGKYYYVEHSDYDNTNVYGEVNQSDVQSIIDSNKAIIEYEYFYLKKWEIELNLEDFYATVFEYEQKVKKLTSFEEIYNFSKEEIHVNINRKFISYINSARIYIDHMDARLKHKYGQNSIQYMKFESAKRYCYDTYFSYRFFNQLRNYAEHSDSPITQIVLSGEPEKDGKLKKGSTSVYFEFDKKKLLEDAGIRKKLLVDMKRRNDFFPILPQVEEFKKPIKYLIDMLLIIEKEYYLLNCKTIEDFYNSRKQGGAPEITKFIFGPTKQTLIYSSTNIRLDLVKKIDKELSKLK</sequence>
<organism evidence="1 2">
    <name type="scientific">Spirosoma pollinicola</name>
    <dbReference type="NCBI Taxonomy" id="2057025"/>
    <lineage>
        <taxon>Bacteria</taxon>
        <taxon>Pseudomonadati</taxon>
        <taxon>Bacteroidota</taxon>
        <taxon>Cytophagia</taxon>
        <taxon>Cytophagales</taxon>
        <taxon>Cytophagaceae</taxon>
        <taxon>Spirosoma</taxon>
    </lineage>
</organism>
<evidence type="ECO:0000313" key="1">
    <source>
        <dbReference type="EMBL" id="AUD04041.1"/>
    </source>
</evidence>
<proteinExistence type="predicted"/>
<accession>A0A2K8Z2G5</accession>
<dbReference type="EMBL" id="CP025096">
    <property type="protein sequence ID" value="AUD04041.1"/>
    <property type="molecule type" value="Genomic_DNA"/>
</dbReference>
<dbReference type="OrthoDB" id="1374948at2"/>
<evidence type="ECO:0000313" key="2">
    <source>
        <dbReference type="Proteomes" id="UP000232883"/>
    </source>
</evidence>
<dbReference type="KEGG" id="spir:CWM47_20735"/>
<dbReference type="Proteomes" id="UP000232883">
    <property type="component" value="Chromosome"/>
</dbReference>
<dbReference type="AlphaFoldDB" id="A0A2K8Z2G5"/>
<keyword evidence="2" id="KW-1185">Reference proteome</keyword>
<name>A0A2K8Z2G5_9BACT</name>
<reference evidence="1 2" key="1">
    <citation type="submission" date="2017-11" db="EMBL/GenBank/DDBJ databases">
        <title>Taxonomic description and genome sequences of Spirosoma HA7 sp. nov., isolated from pollen microhabitat of Corylus avellana.</title>
        <authorList>
            <person name="Ambika Manirajan B."/>
            <person name="Suarez C."/>
            <person name="Ratering S."/>
            <person name="Geissler-Plaum R."/>
            <person name="Cardinale M."/>
            <person name="Sylvia S."/>
        </authorList>
    </citation>
    <scope>NUCLEOTIDE SEQUENCE [LARGE SCALE GENOMIC DNA]</scope>
    <source>
        <strain evidence="1 2">HA7</strain>
    </source>
</reference>
<dbReference type="RefSeq" id="WP_100990107.1">
    <property type="nucleotide sequence ID" value="NZ_CP025096.1"/>
</dbReference>
<gene>
    <name evidence="1" type="ORF">CWM47_20735</name>
</gene>
<protein>
    <submittedName>
        <fullName evidence="1">Uncharacterized protein</fullName>
    </submittedName>
</protein>